<feature type="compositionally biased region" description="Basic and acidic residues" evidence="1">
    <location>
        <begin position="442"/>
        <end position="452"/>
    </location>
</feature>
<evidence type="ECO:0000256" key="1">
    <source>
        <dbReference type="SAM" id="MobiDB-lite"/>
    </source>
</evidence>
<proteinExistence type="predicted"/>
<sequence length="498" mass="54101">MDPTENQHATQKQAFLLDTGKFVHAAALNEIKKSQADNGSVFSQKSRPSRRSSVSSGSSCGDTIINGRAKRVALEEKLKFSAAIAEQEKNLEQLKLQEKLGEAQAQEAGYEKALEEEDKEDDSPPLLPTRPYNPINAFLSDDAQELTLKPEADPSVSKNSQLVPTVSAPSMLTSPPKFAVSTSLTSQLTVRAESKTSAAPSSRKLEGTIYFSTHTSSSSGQRAPLTYTTSFTTNSVFSKTHASFSMGTRVSSTYTISSSDCPVHTTTNKKGKSGSNVPSIYATPRGFCGNSPAIIPLPDPVHTVPSQAYLLVFSDTLAKMTQLHRLPQAKPETPSCSLEVGLCLKGCKRKDHILDRLMQSIVYKQRFYLQHRLKLAFLKEGKPGQASKGYDTSQWTTAKVGRSSPRTTLNSSQIKDLVSTSLSDLKRSSDSNAAEQMSDVRPLQEKSNEDQYKANNTVVEAVEDASAAAQRTDLAKTEEALDGGFFVLKKAGNDPFSR</sequence>
<evidence type="ECO:0000313" key="2">
    <source>
        <dbReference type="EMBL" id="PFX12932.1"/>
    </source>
</evidence>
<gene>
    <name evidence="2" type="ORF">AWC38_SpisGene23036</name>
</gene>
<name>A0A2B4R9M5_STYPI</name>
<protein>
    <submittedName>
        <fullName evidence="2">Uncharacterized protein</fullName>
    </submittedName>
</protein>
<organism evidence="2 3">
    <name type="scientific">Stylophora pistillata</name>
    <name type="common">Smooth cauliflower coral</name>
    <dbReference type="NCBI Taxonomy" id="50429"/>
    <lineage>
        <taxon>Eukaryota</taxon>
        <taxon>Metazoa</taxon>
        <taxon>Cnidaria</taxon>
        <taxon>Anthozoa</taxon>
        <taxon>Hexacorallia</taxon>
        <taxon>Scleractinia</taxon>
        <taxon>Astrocoeniina</taxon>
        <taxon>Pocilloporidae</taxon>
        <taxon>Stylophora</taxon>
    </lineage>
</organism>
<feature type="compositionally biased region" description="Acidic residues" evidence="1">
    <location>
        <begin position="114"/>
        <end position="123"/>
    </location>
</feature>
<dbReference type="EMBL" id="LSMT01001132">
    <property type="protein sequence ID" value="PFX12932.1"/>
    <property type="molecule type" value="Genomic_DNA"/>
</dbReference>
<comment type="caution">
    <text evidence="2">The sequence shown here is derived from an EMBL/GenBank/DDBJ whole genome shotgun (WGS) entry which is preliminary data.</text>
</comment>
<feature type="compositionally biased region" description="Low complexity" evidence="1">
    <location>
        <begin position="43"/>
        <end position="59"/>
    </location>
</feature>
<feature type="region of interest" description="Disordered" evidence="1">
    <location>
        <begin position="383"/>
        <end position="411"/>
    </location>
</feature>
<feature type="region of interest" description="Disordered" evidence="1">
    <location>
        <begin position="33"/>
        <end position="66"/>
    </location>
</feature>
<evidence type="ECO:0000313" key="3">
    <source>
        <dbReference type="Proteomes" id="UP000225706"/>
    </source>
</evidence>
<keyword evidence="3" id="KW-1185">Reference proteome</keyword>
<dbReference type="AlphaFoldDB" id="A0A2B4R9M5"/>
<accession>A0A2B4R9M5</accession>
<feature type="region of interest" description="Disordered" evidence="1">
    <location>
        <begin position="106"/>
        <end position="130"/>
    </location>
</feature>
<reference evidence="3" key="1">
    <citation type="journal article" date="2017" name="bioRxiv">
        <title>Comparative analysis of the genomes of Stylophora pistillata and Acropora digitifera provides evidence for extensive differences between species of corals.</title>
        <authorList>
            <person name="Voolstra C.R."/>
            <person name="Li Y."/>
            <person name="Liew Y.J."/>
            <person name="Baumgarten S."/>
            <person name="Zoccola D."/>
            <person name="Flot J.-F."/>
            <person name="Tambutte S."/>
            <person name="Allemand D."/>
            <person name="Aranda M."/>
        </authorList>
    </citation>
    <scope>NUCLEOTIDE SEQUENCE [LARGE SCALE GENOMIC DNA]</scope>
</reference>
<feature type="region of interest" description="Disordered" evidence="1">
    <location>
        <begin position="425"/>
        <end position="455"/>
    </location>
</feature>
<dbReference type="Proteomes" id="UP000225706">
    <property type="component" value="Unassembled WGS sequence"/>
</dbReference>